<dbReference type="PANTHER" id="PTHR32439:SF9">
    <property type="entry name" value="BLR3264 PROTEIN"/>
    <property type="match status" value="1"/>
</dbReference>
<evidence type="ECO:0000256" key="4">
    <source>
        <dbReference type="ARBA" id="ARBA00023002"/>
    </source>
</evidence>
<reference evidence="9" key="1">
    <citation type="journal article" date="2019" name="Int. J. Syst. Evol. Microbiol.">
        <title>The Global Catalogue of Microorganisms (GCM) 10K type strain sequencing project: providing services to taxonomists for standard genome sequencing and annotation.</title>
        <authorList>
            <consortium name="The Broad Institute Genomics Platform"/>
            <consortium name="The Broad Institute Genome Sequencing Center for Infectious Disease"/>
            <person name="Wu L."/>
            <person name="Ma J."/>
        </authorList>
    </citation>
    <scope>NUCLEOTIDE SEQUENCE [LARGE SCALE GENOMIC DNA]</scope>
    <source>
        <strain evidence="9">KCTC 42224</strain>
    </source>
</reference>
<evidence type="ECO:0000313" key="8">
    <source>
        <dbReference type="EMBL" id="MFC3672659.1"/>
    </source>
</evidence>
<organism evidence="8 9">
    <name type="scientific">Novosphingobium pokkalii</name>
    <dbReference type="NCBI Taxonomy" id="1770194"/>
    <lineage>
        <taxon>Bacteria</taxon>
        <taxon>Pseudomonadati</taxon>
        <taxon>Pseudomonadota</taxon>
        <taxon>Alphaproteobacteria</taxon>
        <taxon>Sphingomonadales</taxon>
        <taxon>Sphingomonadaceae</taxon>
        <taxon>Novosphingobium</taxon>
    </lineage>
</organism>
<sequence>MSGFRVAGWCPDAWHPMAAGDGLLLRIKPHAARLPRDAVLALCDLAGRQGNGLIDVSRRANLQLRGLSEAGWQAALRELLALGLVSADPAVEARRNVLVAPDWRAGDDTQRIADDLVARSGEWPELPGKVGFVIDAGAAPLLLREPGDFRVERGAGGGLILRAAGRATGVALAPGEEATGLIALARWFAESGGAQAGRMARHDAPLPAWAQGEDRPAAPAPLLQPGPCALGMAHAAPFGQVEAPVLAAALAVPGAQALRLTPWRVIVAEGAAPGAVAGLIADPADPLLRVEACPGAPACPQAGVATRDLARVLAPLVAGTLHVSGCAKRCAGTRATTNTLIGRADGRFDWAGPGAPASPLTPRAVLAHCESR</sequence>
<evidence type="ECO:0000256" key="6">
    <source>
        <dbReference type="ARBA" id="ARBA00023014"/>
    </source>
</evidence>
<keyword evidence="5" id="KW-0408">Iron</keyword>
<dbReference type="PANTHER" id="PTHR32439">
    <property type="entry name" value="FERREDOXIN--NITRITE REDUCTASE, CHLOROPLASTIC"/>
    <property type="match status" value="1"/>
</dbReference>
<evidence type="ECO:0000256" key="1">
    <source>
        <dbReference type="ARBA" id="ARBA00022485"/>
    </source>
</evidence>
<dbReference type="EMBL" id="JBHRYE010000022">
    <property type="protein sequence ID" value="MFC3672659.1"/>
    <property type="molecule type" value="Genomic_DNA"/>
</dbReference>
<keyword evidence="3" id="KW-0479">Metal-binding</keyword>
<gene>
    <name evidence="8" type="ORF">ACFOOT_14645</name>
</gene>
<dbReference type="InterPro" id="IPR051329">
    <property type="entry name" value="NIR_SIR_4Fe-4S"/>
</dbReference>
<comment type="caution">
    <text evidence="8">The sequence shown here is derived from an EMBL/GenBank/DDBJ whole genome shotgun (WGS) entry which is preliminary data.</text>
</comment>
<dbReference type="Gene3D" id="3.30.413.10">
    <property type="entry name" value="Sulfite Reductase Hemoprotein, domain 1"/>
    <property type="match status" value="1"/>
</dbReference>
<keyword evidence="1" id="KW-0004">4Fe-4S</keyword>
<evidence type="ECO:0000259" key="7">
    <source>
        <dbReference type="Pfam" id="PF03460"/>
    </source>
</evidence>
<dbReference type="InterPro" id="IPR036136">
    <property type="entry name" value="Nit/Sulf_reduc_fer-like_dom_sf"/>
</dbReference>
<dbReference type="Proteomes" id="UP001595683">
    <property type="component" value="Unassembled WGS sequence"/>
</dbReference>
<protein>
    <submittedName>
        <fullName evidence="8">Cobalamin biosynthesis protein CobG</fullName>
    </submittedName>
</protein>
<evidence type="ECO:0000256" key="3">
    <source>
        <dbReference type="ARBA" id="ARBA00022723"/>
    </source>
</evidence>
<dbReference type="SUPFAM" id="SSF55124">
    <property type="entry name" value="Nitrite/Sulfite reductase N-terminal domain-like"/>
    <property type="match status" value="1"/>
</dbReference>
<keyword evidence="9" id="KW-1185">Reference proteome</keyword>
<accession>A0ABV7V5G6</accession>
<feature type="domain" description="Nitrite/Sulfite reductase ferredoxin-like" evidence="7">
    <location>
        <begin position="15"/>
        <end position="81"/>
    </location>
</feature>
<name>A0ABV7V5G6_9SPHN</name>
<evidence type="ECO:0000313" key="9">
    <source>
        <dbReference type="Proteomes" id="UP001595683"/>
    </source>
</evidence>
<proteinExistence type="predicted"/>
<dbReference type="Pfam" id="PF03460">
    <property type="entry name" value="NIR_SIR_ferr"/>
    <property type="match status" value="1"/>
</dbReference>
<dbReference type="InterPro" id="IPR005117">
    <property type="entry name" value="NiRdtase/SiRdtase_haem-b_fer"/>
</dbReference>
<keyword evidence="2" id="KW-0349">Heme</keyword>
<dbReference type="Gene3D" id="3.90.480.20">
    <property type="match status" value="1"/>
</dbReference>
<keyword evidence="4" id="KW-0560">Oxidoreductase</keyword>
<dbReference type="InterPro" id="IPR045854">
    <property type="entry name" value="NO2/SO3_Rdtase_4Fe4S_sf"/>
</dbReference>
<evidence type="ECO:0000256" key="2">
    <source>
        <dbReference type="ARBA" id="ARBA00022617"/>
    </source>
</evidence>
<evidence type="ECO:0000256" key="5">
    <source>
        <dbReference type="ARBA" id="ARBA00023004"/>
    </source>
</evidence>
<dbReference type="SUPFAM" id="SSF56014">
    <property type="entry name" value="Nitrite and sulphite reductase 4Fe-4S domain-like"/>
    <property type="match status" value="1"/>
</dbReference>
<keyword evidence="6" id="KW-0411">Iron-sulfur</keyword>
<dbReference type="RefSeq" id="WP_191323397.1">
    <property type="nucleotide sequence ID" value="NZ_BMZP01000004.1"/>
</dbReference>